<keyword evidence="7" id="KW-0449">Lipoprotein</keyword>
<dbReference type="PROSITE" id="PS00636">
    <property type="entry name" value="DNAJ_1"/>
    <property type="match status" value="1"/>
</dbReference>
<keyword evidence="2 9" id="KW-0479">Metal-binding</keyword>
<dbReference type="GO" id="GO:0005524">
    <property type="term" value="F:ATP binding"/>
    <property type="evidence" value="ECO:0007669"/>
    <property type="project" value="InterPro"/>
</dbReference>
<evidence type="ECO:0000256" key="2">
    <source>
        <dbReference type="ARBA" id="ARBA00022723"/>
    </source>
</evidence>
<evidence type="ECO:0000256" key="8">
    <source>
        <dbReference type="ARBA" id="ARBA00023289"/>
    </source>
</evidence>
<evidence type="ECO:0000259" key="12">
    <source>
        <dbReference type="PROSITE" id="PS51188"/>
    </source>
</evidence>
<dbReference type="InterPro" id="IPR001305">
    <property type="entry name" value="HSP_DnaJ_Cys-rich_dom"/>
</dbReference>
<dbReference type="SUPFAM" id="SSF49493">
    <property type="entry name" value="HSP40/DnaJ peptide-binding domain"/>
    <property type="match status" value="2"/>
</dbReference>
<dbReference type="Pfam" id="PF00684">
    <property type="entry name" value="DnaJ_CXXCXGXG"/>
    <property type="match status" value="1"/>
</dbReference>
<evidence type="ECO:0000313" key="13">
    <source>
        <dbReference type="EMBL" id="OZJ04907.1"/>
    </source>
</evidence>
<dbReference type="Pfam" id="PF00226">
    <property type="entry name" value="DnaJ"/>
    <property type="match status" value="1"/>
</dbReference>
<evidence type="ECO:0000256" key="1">
    <source>
        <dbReference type="ARBA" id="ARBA00022481"/>
    </source>
</evidence>
<dbReference type="InterPro" id="IPR018555">
    <property type="entry name" value="C630.06c-like"/>
</dbReference>
<dbReference type="InterPro" id="IPR002939">
    <property type="entry name" value="DnaJ_C"/>
</dbReference>
<protein>
    <recommendedName>
        <fullName evidence="15">DnaJ subfamily A member 2</fullName>
    </recommendedName>
</protein>
<dbReference type="PROSITE" id="PS50076">
    <property type="entry name" value="DNAJ_2"/>
    <property type="match status" value="1"/>
</dbReference>
<dbReference type="EMBL" id="MVBO01000027">
    <property type="protein sequence ID" value="OZJ04907.1"/>
    <property type="molecule type" value="Genomic_DNA"/>
</dbReference>
<evidence type="ECO:0000256" key="4">
    <source>
        <dbReference type="ARBA" id="ARBA00022771"/>
    </source>
</evidence>
<evidence type="ECO:0000313" key="14">
    <source>
        <dbReference type="Proteomes" id="UP000242875"/>
    </source>
</evidence>
<accession>A0A261Y2P9</accession>
<evidence type="ECO:0000256" key="9">
    <source>
        <dbReference type="PROSITE-ProRule" id="PRU00546"/>
    </source>
</evidence>
<evidence type="ECO:0000256" key="10">
    <source>
        <dbReference type="SAM" id="MobiDB-lite"/>
    </source>
</evidence>
<dbReference type="CDD" id="cd10747">
    <property type="entry name" value="DnaJ_C"/>
    <property type="match status" value="1"/>
</dbReference>
<dbReference type="Pfam" id="PF01556">
    <property type="entry name" value="DnaJ_C"/>
    <property type="match status" value="1"/>
</dbReference>
<dbReference type="SUPFAM" id="SSF57938">
    <property type="entry name" value="DnaJ/Hsp40 cysteine-rich domain"/>
    <property type="match status" value="1"/>
</dbReference>
<dbReference type="GO" id="GO:0006457">
    <property type="term" value="P:protein folding"/>
    <property type="evidence" value="ECO:0007669"/>
    <property type="project" value="InterPro"/>
</dbReference>
<dbReference type="Gene3D" id="1.10.287.110">
    <property type="entry name" value="DnaJ domain"/>
    <property type="match status" value="1"/>
</dbReference>
<evidence type="ECO:0000256" key="7">
    <source>
        <dbReference type="ARBA" id="ARBA00023288"/>
    </source>
</evidence>
<dbReference type="SMART" id="SM00271">
    <property type="entry name" value="DnaJ"/>
    <property type="match status" value="1"/>
</dbReference>
<keyword evidence="8" id="KW-0636">Prenylation</keyword>
<dbReference type="GO" id="GO:0008270">
    <property type="term" value="F:zinc ion binding"/>
    <property type="evidence" value="ECO:0007669"/>
    <property type="project" value="UniProtKB-KW"/>
</dbReference>
<dbReference type="InterPro" id="IPR036410">
    <property type="entry name" value="HSP_DnaJ_Cys-rich_dom_sf"/>
</dbReference>
<keyword evidence="1" id="KW-0488">Methylation</keyword>
<dbReference type="Proteomes" id="UP000242875">
    <property type="component" value="Unassembled WGS sequence"/>
</dbReference>
<comment type="caution">
    <text evidence="13">The sequence shown here is derived from an EMBL/GenBank/DDBJ whole genome shotgun (WGS) entry which is preliminary data.</text>
</comment>
<dbReference type="InterPro" id="IPR036869">
    <property type="entry name" value="J_dom_sf"/>
</dbReference>
<name>A0A261Y2P9_9FUNG</name>
<reference evidence="13 14" key="1">
    <citation type="journal article" date="2017" name="Mycologia">
        <title>Bifiguratus adelaidae, gen. et sp. nov., a new member of Mucoromycotina in endophytic and soil-dwelling habitats.</title>
        <authorList>
            <person name="Torres-Cruz T.J."/>
            <person name="Billingsley Tobias T.L."/>
            <person name="Almatruk M."/>
            <person name="Hesse C."/>
            <person name="Kuske C.R."/>
            <person name="Desiro A."/>
            <person name="Benucci G.M."/>
            <person name="Bonito G."/>
            <person name="Stajich J.E."/>
            <person name="Dunlap C."/>
            <person name="Arnold A.E."/>
            <person name="Porras-Alfaro A."/>
        </authorList>
    </citation>
    <scope>NUCLEOTIDE SEQUENCE [LARGE SCALE GENOMIC DNA]</scope>
    <source>
        <strain evidence="13 14">AZ0501</strain>
    </source>
</reference>
<dbReference type="Gene3D" id="2.10.230.10">
    <property type="entry name" value="Heat shock protein DnaJ, cysteine-rich domain"/>
    <property type="match status" value="1"/>
</dbReference>
<evidence type="ECO:0000256" key="5">
    <source>
        <dbReference type="ARBA" id="ARBA00022833"/>
    </source>
</evidence>
<dbReference type="FunFam" id="1.10.287.110:FF:000016">
    <property type="entry name" value="DnaJ (Hsp40) homolog, subfamily A, member 2"/>
    <property type="match status" value="1"/>
</dbReference>
<proteinExistence type="inferred from homology"/>
<dbReference type="Pfam" id="PF09428">
    <property type="entry name" value="DUF2011"/>
    <property type="match status" value="1"/>
</dbReference>
<feature type="domain" description="J" evidence="11">
    <location>
        <begin position="6"/>
        <end position="68"/>
    </location>
</feature>
<dbReference type="AlphaFoldDB" id="A0A261Y2P9"/>
<dbReference type="GO" id="GO:0009408">
    <property type="term" value="P:response to heat"/>
    <property type="evidence" value="ECO:0007669"/>
    <property type="project" value="InterPro"/>
</dbReference>
<keyword evidence="3" id="KW-0677">Repeat</keyword>
<dbReference type="CDD" id="cd10719">
    <property type="entry name" value="DnaJ_zf"/>
    <property type="match status" value="1"/>
</dbReference>
<keyword evidence="4 9" id="KW-0863">Zinc-finger</keyword>
<dbReference type="GO" id="GO:0030544">
    <property type="term" value="F:Hsp70 protein binding"/>
    <property type="evidence" value="ECO:0007669"/>
    <property type="project" value="InterPro"/>
</dbReference>
<dbReference type="PANTHER" id="PTHR43888">
    <property type="entry name" value="DNAJ-LIKE-2, ISOFORM A-RELATED"/>
    <property type="match status" value="1"/>
</dbReference>
<dbReference type="InterPro" id="IPR044713">
    <property type="entry name" value="DNJA1/2-like"/>
</dbReference>
<dbReference type="OrthoDB" id="550424at2759"/>
<dbReference type="InterPro" id="IPR012724">
    <property type="entry name" value="DnaJ"/>
</dbReference>
<dbReference type="PROSITE" id="PS51188">
    <property type="entry name" value="ZF_CR"/>
    <property type="match status" value="1"/>
</dbReference>
<dbReference type="PRINTS" id="PR00625">
    <property type="entry name" value="JDOMAIN"/>
</dbReference>
<feature type="zinc finger region" description="CR-type" evidence="9">
    <location>
        <begin position="137"/>
        <end position="221"/>
    </location>
</feature>
<evidence type="ECO:0008006" key="15">
    <source>
        <dbReference type="Google" id="ProtNLM"/>
    </source>
</evidence>
<dbReference type="HAMAP" id="MF_01152">
    <property type="entry name" value="DnaJ"/>
    <property type="match status" value="1"/>
</dbReference>
<dbReference type="FunFam" id="2.10.230.10:FF:000001">
    <property type="entry name" value="DnaJ subfamily A member 2"/>
    <property type="match status" value="1"/>
</dbReference>
<gene>
    <name evidence="13" type="ORF">BZG36_02504</name>
</gene>
<dbReference type="InterPro" id="IPR001623">
    <property type="entry name" value="DnaJ_domain"/>
</dbReference>
<dbReference type="SUPFAM" id="SSF46565">
    <property type="entry name" value="Chaperone J-domain"/>
    <property type="match status" value="1"/>
</dbReference>
<feature type="compositionally biased region" description="Basic and acidic residues" evidence="10">
    <location>
        <begin position="593"/>
        <end position="622"/>
    </location>
</feature>
<keyword evidence="14" id="KW-1185">Reference proteome</keyword>
<dbReference type="InterPro" id="IPR018253">
    <property type="entry name" value="DnaJ_domain_CS"/>
</dbReference>
<evidence type="ECO:0000256" key="6">
    <source>
        <dbReference type="ARBA" id="ARBA00023186"/>
    </source>
</evidence>
<dbReference type="GO" id="GO:0051082">
    <property type="term" value="F:unfolded protein binding"/>
    <property type="evidence" value="ECO:0007669"/>
    <property type="project" value="InterPro"/>
</dbReference>
<keyword evidence="5 9" id="KW-0862">Zinc</keyword>
<dbReference type="CDD" id="cd06257">
    <property type="entry name" value="DnaJ"/>
    <property type="match status" value="1"/>
</dbReference>
<feature type="domain" description="CR-type" evidence="12">
    <location>
        <begin position="137"/>
        <end position="221"/>
    </location>
</feature>
<evidence type="ECO:0000259" key="11">
    <source>
        <dbReference type="PROSITE" id="PS50076"/>
    </source>
</evidence>
<dbReference type="Gene3D" id="2.60.260.20">
    <property type="entry name" value="Urease metallochaperone UreE, N-terminal domain"/>
    <property type="match status" value="2"/>
</dbReference>
<dbReference type="InterPro" id="IPR008971">
    <property type="entry name" value="HSP40/DnaJ_pept-bd"/>
</dbReference>
<keyword evidence="6" id="KW-0143">Chaperone</keyword>
<organism evidence="13 14">
    <name type="scientific">Bifiguratus adelaidae</name>
    <dbReference type="NCBI Taxonomy" id="1938954"/>
    <lineage>
        <taxon>Eukaryota</taxon>
        <taxon>Fungi</taxon>
        <taxon>Fungi incertae sedis</taxon>
        <taxon>Mucoromycota</taxon>
        <taxon>Mucoromycotina</taxon>
        <taxon>Endogonomycetes</taxon>
        <taxon>Endogonales</taxon>
        <taxon>Endogonales incertae sedis</taxon>
        <taxon>Bifiguratus</taxon>
    </lineage>
</organism>
<feature type="region of interest" description="Disordered" evidence="10">
    <location>
        <begin position="580"/>
        <end position="641"/>
    </location>
</feature>
<sequence length="641" mass="71831">MNVHVEYYEILGVQPGASDNEIRKAYRKLAMKYHPDKNPDEPERFKEISHAYEILSDPEKRELYDRFGEEGLSGGGPGFGGGGMDPEDLFANLFGGGAFFGGMGGDMPGMGGGRRRPRRGEDLVHPFAVTLEDLYNGKQTKISLSKNVICSLCSGKGGKTGAMRKCATCDGRGMRTVIRQLGAGMLQQMSVPCSACNGKGEIIKDKDRCKKCKGDKVIEEKKVLDIFIDKGMVNGQKITMKGEGDQEPGVETGDVILVLKEQEHQRFERKGNDLLCKMTISLTESLCGFDKVIVDHLDGRGIHVIHPPGHPIKPGDHKVIAHEGMPTYKRPFDKGDLYVEFDVEFPPTGWLSDPQYRQLESMLPPRPAPATKAYEIVDECHMANGNIDSYGASQRQRNAYDDDEDENMEDQFNGAVFAATDEHIVSKSHCSQCIRVSSKGTVLEREPIVDLDDTKRSDLFSHDDEGDPLLYAQLAQRLGETFALQETTDSIPNDPGSPADDTSLFRLFTTAPVHITLSHDHPSPSIPSQPRDLVFDDQDPDRLSRMAQAAVDYDHIIKESKQPWERMFFAHKVIHVPFATPKRPRKRPSKKRRDYDKAVAAGRIERKERLTPSEYLRRRQPEPQRGIGTELGLMIPRRRRR</sequence>
<feature type="compositionally biased region" description="Basic residues" evidence="10">
    <location>
        <begin position="582"/>
        <end position="592"/>
    </location>
</feature>
<dbReference type="FunFam" id="2.60.260.20:FF:000003">
    <property type="entry name" value="DnaJ subfamily A member 2"/>
    <property type="match status" value="1"/>
</dbReference>
<evidence type="ECO:0000256" key="3">
    <source>
        <dbReference type="ARBA" id="ARBA00022737"/>
    </source>
</evidence>